<dbReference type="EMBL" id="CAJOBH010052460">
    <property type="protein sequence ID" value="CAF4385673.1"/>
    <property type="molecule type" value="Genomic_DNA"/>
</dbReference>
<dbReference type="Proteomes" id="UP000663866">
    <property type="component" value="Unassembled WGS sequence"/>
</dbReference>
<keyword evidence="1" id="KW-0732">Signal</keyword>
<dbReference type="OrthoDB" id="10007757at2759"/>
<gene>
    <name evidence="7" type="ORF">BYL167_LOCUS30927</name>
    <name evidence="2" type="ORF">CJN711_LOCUS28614</name>
    <name evidence="3" type="ORF">KQP761_LOCUS31755</name>
    <name evidence="5" type="ORF">MBJ925_LOCUS35667</name>
    <name evidence="6" type="ORF">OVN521_LOCUS31582</name>
    <name evidence="4" type="ORF">WKI299_LOCUS14673</name>
</gene>
<dbReference type="Proteomes" id="UP000663856">
    <property type="component" value="Unassembled WGS sequence"/>
</dbReference>
<comment type="caution">
    <text evidence="2">The sequence shown here is derived from an EMBL/GenBank/DDBJ whole genome shotgun (WGS) entry which is preliminary data.</text>
</comment>
<name>A0A815V0M2_9BILA</name>
<feature type="signal peptide" evidence="1">
    <location>
        <begin position="1"/>
        <end position="20"/>
    </location>
</feature>
<dbReference type="Proteomes" id="UP000663855">
    <property type="component" value="Unassembled WGS sequence"/>
</dbReference>
<dbReference type="AlphaFoldDB" id="A0A815V0M2"/>
<dbReference type="EMBL" id="CAJNRE010019744">
    <property type="protein sequence ID" value="CAF2206860.1"/>
    <property type="molecule type" value="Genomic_DNA"/>
</dbReference>
<dbReference type="Proteomes" id="UP000663824">
    <property type="component" value="Unassembled WGS sequence"/>
</dbReference>
<organism evidence="2 8">
    <name type="scientific">Rotaria magnacalcarata</name>
    <dbReference type="NCBI Taxonomy" id="392030"/>
    <lineage>
        <taxon>Eukaryota</taxon>
        <taxon>Metazoa</taxon>
        <taxon>Spiralia</taxon>
        <taxon>Gnathifera</taxon>
        <taxon>Rotifera</taxon>
        <taxon>Eurotatoria</taxon>
        <taxon>Bdelloidea</taxon>
        <taxon>Philodinida</taxon>
        <taxon>Philodinidae</taxon>
        <taxon>Rotaria</taxon>
    </lineage>
</organism>
<keyword evidence="9" id="KW-1185">Reference proteome</keyword>
<dbReference type="EMBL" id="CAJOBG010016765">
    <property type="protein sequence ID" value="CAF4308909.1"/>
    <property type="molecule type" value="Genomic_DNA"/>
</dbReference>
<proteinExistence type="predicted"/>
<evidence type="ECO:0000313" key="4">
    <source>
        <dbReference type="EMBL" id="CAF2073729.1"/>
    </source>
</evidence>
<evidence type="ECO:0000313" key="6">
    <source>
        <dbReference type="EMBL" id="CAF4308909.1"/>
    </source>
</evidence>
<evidence type="ECO:0000313" key="8">
    <source>
        <dbReference type="Proteomes" id="UP000663855"/>
    </source>
</evidence>
<feature type="chain" id="PRO_5036229060" evidence="1">
    <location>
        <begin position="21"/>
        <end position="226"/>
    </location>
</feature>
<dbReference type="EMBL" id="CAJNRF010005748">
    <property type="protein sequence ID" value="CAF2073729.1"/>
    <property type="molecule type" value="Genomic_DNA"/>
</dbReference>
<dbReference type="Proteomes" id="UP000663834">
    <property type="component" value="Unassembled WGS sequence"/>
</dbReference>
<evidence type="ECO:0000313" key="7">
    <source>
        <dbReference type="EMBL" id="CAF4385673.1"/>
    </source>
</evidence>
<reference evidence="2" key="1">
    <citation type="submission" date="2021-02" db="EMBL/GenBank/DDBJ databases">
        <authorList>
            <person name="Nowell W R."/>
        </authorList>
    </citation>
    <scope>NUCLEOTIDE SEQUENCE</scope>
</reference>
<evidence type="ECO:0000313" key="5">
    <source>
        <dbReference type="EMBL" id="CAF2206860.1"/>
    </source>
</evidence>
<protein>
    <submittedName>
        <fullName evidence="2">Uncharacterized protein</fullName>
    </submittedName>
</protein>
<dbReference type="EMBL" id="CAJNOW010017706">
    <property type="protein sequence ID" value="CAF1659667.1"/>
    <property type="molecule type" value="Genomic_DNA"/>
</dbReference>
<evidence type="ECO:0000313" key="3">
    <source>
        <dbReference type="EMBL" id="CAF1659667.1"/>
    </source>
</evidence>
<evidence type="ECO:0000256" key="1">
    <source>
        <dbReference type="SAM" id="SignalP"/>
    </source>
</evidence>
<evidence type="ECO:0000313" key="2">
    <source>
        <dbReference type="EMBL" id="CAF1524530.1"/>
    </source>
</evidence>
<accession>A0A815V0M2</accession>
<dbReference type="Proteomes" id="UP000681967">
    <property type="component" value="Unassembled WGS sequence"/>
</dbReference>
<evidence type="ECO:0000313" key="9">
    <source>
        <dbReference type="Proteomes" id="UP000663866"/>
    </source>
</evidence>
<sequence>MQISFIFLIISSILTLTLYADPGTNVNVRIEGKINTIFESNIFTRGHNVTTVSGGTHPCDGTNLNSHPTAGPTATSALDDASKHGHFTWDGTFSTTYDDFFITRIGNDAQTATQFWGILVNYNYTTVGGCQTRVQQNDDVLFAFDAFNKQFFLKLAGPSTARQDIETIFKVTDGSSGTPMSGATVGKYVSDSDGNVKITFVKSGWHTLKAEHINSIRSNAISVHVH</sequence>
<dbReference type="Gene3D" id="2.170.130.30">
    <property type="match status" value="1"/>
</dbReference>
<dbReference type="EMBL" id="CAJNOV010013536">
    <property type="protein sequence ID" value="CAF1524530.1"/>
    <property type="molecule type" value="Genomic_DNA"/>
</dbReference>